<dbReference type="CDD" id="cd06257">
    <property type="entry name" value="DnaJ"/>
    <property type="match status" value="1"/>
</dbReference>
<dbReference type="InterPro" id="IPR001623">
    <property type="entry name" value="DnaJ_domain"/>
</dbReference>
<dbReference type="Proteomes" id="UP001172101">
    <property type="component" value="Unassembled WGS sequence"/>
</dbReference>
<name>A0AA39ZQB3_9PEZI</name>
<dbReference type="Gene3D" id="1.10.287.110">
    <property type="entry name" value="DnaJ domain"/>
    <property type="match status" value="1"/>
</dbReference>
<dbReference type="InterPro" id="IPR050817">
    <property type="entry name" value="DjlA_DnaK_co-chaperone"/>
</dbReference>
<reference evidence="3" key="1">
    <citation type="submission" date="2023-06" db="EMBL/GenBank/DDBJ databases">
        <title>Genome-scale phylogeny and comparative genomics of the fungal order Sordariales.</title>
        <authorList>
            <consortium name="Lawrence Berkeley National Laboratory"/>
            <person name="Hensen N."/>
            <person name="Bonometti L."/>
            <person name="Westerberg I."/>
            <person name="Brannstrom I.O."/>
            <person name="Guillou S."/>
            <person name="Cros-Aarteil S."/>
            <person name="Calhoun S."/>
            <person name="Haridas S."/>
            <person name="Kuo A."/>
            <person name="Mondo S."/>
            <person name="Pangilinan J."/>
            <person name="Riley R."/>
            <person name="LaButti K."/>
            <person name="Andreopoulos B."/>
            <person name="Lipzen A."/>
            <person name="Chen C."/>
            <person name="Yanf M."/>
            <person name="Daum C."/>
            <person name="Ng V."/>
            <person name="Clum A."/>
            <person name="Steindorff A."/>
            <person name="Ohm R."/>
            <person name="Martin F."/>
            <person name="Silar P."/>
            <person name="Natvig D."/>
            <person name="Lalanne C."/>
            <person name="Gautier V."/>
            <person name="Ament-velasquez S.L."/>
            <person name="Kruys A."/>
            <person name="Hutchinson M.I."/>
            <person name="Powell A.J."/>
            <person name="Barry K."/>
            <person name="Miller A.N."/>
            <person name="Grigoriev I.V."/>
            <person name="Debuchy R."/>
            <person name="Gladieux P."/>
            <person name="Thoren M.H."/>
            <person name="Johannesson H."/>
        </authorList>
    </citation>
    <scope>NUCLEOTIDE SEQUENCE</scope>
    <source>
        <strain evidence="3">SMH2392-1A</strain>
    </source>
</reference>
<protein>
    <submittedName>
        <fullName evidence="3">DnaJ domain-containing protein</fullName>
    </submittedName>
</protein>
<dbReference type="SUPFAM" id="SSF46565">
    <property type="entry name" value="Chaperone J-domain"/>
    <property type="match status" value="1"/>
</dbReference>
<keyword evidence="4" id="KW-1185">Reference proteome</keyword>
<comment type="caution">
    <text evidence="3">The sequence shown here is derived from an EMBL/GenBank/DDBJ whole genome shotgun (WGS) entry which is preliminary data.</text>
</comment>
<dbReference type="InterPro" id="IPR036869">
    <property type="entry name" value="J_dom_sf"/>
</dbReference>
<organism evidence="3 4">
    <name type="scientific">Lasiosphaeria miniovina</name>
    <dbReference type="NCBI Taxonomy" id="1954250"/>
    <lineage>
        <taxon>Eukaryota</taxon>
        <taxon>Fungi</taxon>
        <taxon>Dikarya</taxon>
        <taxon>Ascomycota</taxon>
        <taxon>Pezizomycotina</taxon>
        <taxon>Sordariomycetes</taxon>
        <taxon>Sordariomycetidae</taxon>
        <taxon>Sordariales</taxon>
        <taxon>Lasiosphaeriaceae</taxon>
        <taxon>Lasiosphaeria</taxon>
    </lineage>
</organism>
<dbReference type="GeneID" id="85318784"/>
<dbReference type="RefSeq" id="XP_060289374.1">
    <property type="nucleotide sequence ID" value="XM_060435514.1"/>
</dbReference>
<dbReference type="PANTHER" id="PTHR24074">
    <property type="entry name" value="CO-CHAPERONE PROTEIN DJLA"/>
    <property type="match status" value="1"/>
</dbReference>
<proteinExistence type="predicted"/>
<feature type="compositionally biased region" description="Basic residues" evidence="1">
    <location>
        <begin position="75"/>
        <end position="84"/>
    </location>
</feature>
<dbReference type="Pfam" id="PF00226">
    <property type="entry name" value="DnaJ"/>
    <property type="match status" value="1"/>
</dbReference>
<dbReference type="PROSITE" id="PS50076">
    <property type="entry name" value="DNAJ_2"/>
    <property type="match status" value="1"/>
</dbReference>
<feature type="compositionally biased region" description="Basic and acidic residues" evidence="1">
    <location>
        <begin position="63"/>
        <end position="74"/>
    </location>
</feature>
<feature type="region of interest" description="Disordered" evidence="1">
    <location>
        <begin position="61"/>
        <end position="93"/>
    </location>
</feature>
<evidence type="ECO:0000259" key="2">
    <source>
        <dbReference type="PROSITE" id="PS50076"/>
    </source>
</evidence>
<gene>
    <name evidence="3" type="ORF">B0T26DRAFT_528101</name>
</gene>
<evidence type="ECO:0000313" key="3">
    <source>
        <dbReference type="EMBL" id="KAK0701710.1"/>
    </source>
</evidence>
<dbReference type="AlphaFoldDB" id="A0AA39ZQB3"/>
<dbReference type="EMBL" id="JAUIRO010000009">
    <property type="protein sequence ID" value="KAK0701710.1"/>
    <property type="molecule type" value="Genomic_DNA"/>
</dbReference>
<evidence type="ECO:0000313" key="4">
    <source>
        <dbReference type="Proteomes" id="UP001172101"/>
    </source>
</evidence>
<dbReference type="InterPro" id="IPR018253">
    <property type="entry name" value="DnaJ_domain_CS"/>
</dbReference>
<dbReference type="PROSITE" id="PS00636">
    <property type="entry name" value="DNAJ_1"/>
    <property type="match status" value="1"/>
</dbReference>
<sequence>MRETKMRRSMMNLALGLAGTKIMVRTDRVRRKDCIASSWCPPWSTWTKEPVPGAVLLSLLTRSTEEPQQEPRQDKNKRKKKQKTRVPERAAPDSDHLPFYKLLEVLPTASFADIAKAYKRLSLICHPDKPIGSTKAFQQLGQAYSVLIDNDLRALYNMVSPKI</sequence>
<feature type="domain" description="J" evidence="2">
    <location>
        <begin position="98"/>
        <end position="160"/>
    </location>
</feature>
<evidence type="ECO:0000256" key="1">
    <source>
        <dbReference type="SAM" id="MobiDB-lite"/>
    </source>
</evidence>
<accession>A0AA39ZQB3</accession>
<dbReference type="SMART" id="SM00271">
    <property type="entry name" value="DnaJ"/>
    <property type="match status" value="1"/>
</dbReference>